<dbReference type="Proteomes" id="UP000790787">
    <property type="component" value="Chromosome 24"/>
</dbReference>
<gene>
    <name evidence="2" type="primary">LOC142177994</name>
</gene>
<evidence type="ECO:0000313" key="1">
    <source>
        <dbReference type="Proteomes" id="UP000790787"/>
    </source>
</evidence>
<sequence>MERTDDDERRSNRGRHKKARTEAKLAVIEDKTTAFGRLYEDLGARGGDKKLFRLAKVRERKARDLDQVRCIKDEKGIILTENAQIKRRWHAYIHKLLNKEGDKDIMIGELGHSESHRDFRYCRRIKVEEVVGAMRRMSRGRATGPDKILDEEDAR</sequence>
<reference evidence="2" key="2">
    <citation type="submission" date="2025-08" db="UniProtKB">
        <authorList>
            <consortium name="RefSeq"/>
        </authorList>
    </citation>
    <scope>IDENTIFICATION</scope>
    <source>
        <tissue evidence="2">Leaf</tissue>
    </source>
</reference>
<name>A0AC58U1Q2_TOBAC</name>
<keyword evidence="1" id="KW-1185">Reference proteome</keyword>
<accession>A0AC58U1Q2</accession>
<reference evidence="1" key="1">
    <citation type="journal article" date="2014" name="Nat. Commun.">
        <title>The tobacco genome sequence and its comparison with those of tomato and potato.</title>
        <authorList>
            <person name="Sierro N."/>
            <person name="Battey J.N."/>
            <person name="Ouadi S."/>
            <person name="Bakaher N."/>
            <person name="Bovet L."/>
            <person name="Willig A."/>
            <person name="Goepfert S."/>
            <person name="Peitsch M.C."/>
            <person name="Ivanov N.V."/>
        </authorList>
    </citation>
    <scope>NUCLEOTIDE SEQUENCE [LARGE SCALE GENOMIC DNA]</scope>
</reference>
<evidence type="ECO:0000313" key="2">
    <source>
        <dbReference type="RefSeq" id="XP_075103407.1"/>
    </source>
</evidence>
<protein>
    <submittedName>
        <fullName evidence="2">Uncharacterized protein LOC142177994</fullName>
    </submittedName>
</protein>
<proteinExistence type="predicted"/>
<organism evidence="1 2">
    <name type="scientific">Nicotiana tabacum</name>
    <name type="common">Common tobacco</name>
    <dbReference type="NCBI Taxonomy" id="4097"/>
    <lineage>
        <taxon>Eukaryota</taxon>
        <taxon>Viridiplantae</taxon>
        <taxon>Streptophyta</taxon>
        <taxon>Embryophyta</taxon>
        <taxon>Tracheophyta</taxon>
        <taxon>Spermatophyta</taxon>
        <taxon>Magnoliopsida</taxon>
        <taxon>eudicotyledons</taxon>
        <taxon>Gunneridae</taxon>
        <taxon>Pentapetalae</taxon>
        <taxon>asterids</taxon>
        <taxon>lamiids</taxon>
        <taxon>Solanales</taxon>
        <taxon>Solanaceae</taxon>
        <taxon>Nicotianoideae</taxon>
        <taxon>Nicotianeae</taxon>
        <taxon>Nicotiana</taxon>
    </lineage>
</organism>
<dbReference type="RefSeq" id="XP_075103407.1">
    <property type="nucleotide sequence ID" value="XM_075247306.1"/>
</dbReference>